<dbReference type="PROSITE" id="PS50888">
    <property type="entry name" value="BHLH"/>
    <property type="match status" value="1"/>
</dbReference>
<dbReference type="Pfam" id="PF00010">
    <property type="entry name" value="HLH"/>
    <property type="match status" value="1"/>
</dbReference>
<proteinExistence type="predicted"/>
<evidence type="ECO:0000256" key="2">
    <source>
        <dbReference type="ARBA" id="ARBA00023015"/>
    </source>
</evidence>
<dbReference type="GO" id="GO:0046983">
    <property type="term" value="F:protein dimerization activity"/>
    <property type="evidence" value="ECO:0007669"/>
    <property type="project" value="InterPro"/>
</dbReference>
<dbReference type="GO" id="GO:0005634">
    <property type="term" value="C:nucleus"/>
    <property type="evidence" value="ECO:0007669"/>
    <property type="project" value="UniProtKB-SubCell"/>
</dbReference>
<evidence type="ECO:0000313" key="8">
    <source>
        <dbReference type="EMBL" id="GKV20021.1"/>
    </source>
</evidence>
<evidence type="ECO:0000256" key="1">
    <source>
        <dbReference type="ARBA" id="ARBA00004123"/>
    </source>
</evidence>
<gene>
    <name evidence="8" type="ORF">SLEP1_g30201</name>
</gene>
<dbReference type="PANTHER" id="PTHR12565:SF312">
    <property type="entry name" value="TRANSCRIPTION FACTOR BHLH74"/>
    <property type="match status" value="1"/>
</dbReference>
<dbReference type="Proteomes" id="UP001054252">
    <property type="component" value="Unassembled WGS sequence"/>
</dbReference>
<dbReference type="FunFam" id="4.10.280.10:FF:000002">
    <property type="entry name" value="Basic helix-loop-helix transcription factor"/>
    <property type="match status" value="1"/>
</dbReference>
<accession>A0AAV5K8S0</accession>
<keyword evidence="9" id="KW-1185">Reference proteome</keyword>
<dbReference type="Gene3D" id="4.10.280.10">
    <property type="entry name" value="Helix-loop-helix DNA-binding domain"/>
    <property type="match status" value="1"/>
</dbReference>
<dbReference type="SUPFAM" id="SSF47459">
    <property type="entry name" value="HLH, helix-loop-helix DNA-binding domain"/>
    <property type="match status" value="1"/>
</dbReference>
<feature type="domain" description="BHLH" evidence="7">
    <location>
        <begin position="274"/>
        <end position="324"/>
    </location>
</feature>
<evidence type="ECO:0000256" key="6">
    <source>
        <dbReference type="SAM" id="MobiDB-lite"/>
    </source>
</evidence>
<comment type="caution">
    <text evidence="8">The sequence shown here is derived from an EMBL/GenBank/DDBJ whole genome shotgun (WGS) entry which is preliminary data.</text>
</comment>
<evidence type="ECO:0000313" key="9">
    <source>
        <dbReference type="Proteomes" id="UP001054252"/>
    </source>
</evidence>
<sequence length="436" mass="46942">MGSGGNDDVGFQHRYENMNYPSSQMNKGSLSDKVGVMAMSSMSMYKPSNGADPFVGSGWVSNPMASLSQSENFGGSSMVSQGEFPNSHYSAMMENQGIAGASHFSQYPSHSSFMELMPKHQCFGSGNFSEIVGSFGVPHSTQILNSGIPPDYVPNLQEGGLERASANGTQPNDDRQVSEEGAICASPNEKKRKRVTESNPTMNSSKDVAEEPQKNLAGDCSDAPKEQDGKKLKIGQNNGANSRGKQVVKQAKDSSQSGEATKENYIHVRARRGQATNSHSLAERVRREKISERMRLLQELVPGCNKITGKAVMLDEIINYVQSLQQQVEFLSMKLATVNPELNIDLERLLSKDILHSQGASAAFLGFGPGLNFSHPYPPGVLPGTISGIPSTGPPFPSLPQAALDNELHNLFQTGFDPSSAMDSLGPHAGRMKSDL</sequence>
<reference evidence="8 9" key="1">
    <citation type="journal article" date="2021" name="Commun. Biol.">
        <title>The genome of Shorea leprosula (Dipterocarpaceae) highlights the ecological relevance of drought in aseasonal tropical rainforests.</title>
        <authorList>
            <person name="Ng K.K.S."/>
            <person name="Kobayashi M.J."/>
            <person name="Fawcett J.A."/>
            <person name="Hatakeyama M."/>
            <person name="Paape T."/>
            <person name="Ng C.H."/>
            <person name="Ang C.C."/>
            <person name="Tnah L.H."/>
            <person name="Lee C.T."/>
            <person name="Nishiyama T."/>
            <person name="Sese J."/>
            <person name="O'Brien M.J."/>
            <person name="Copetti D."/>
            <person name="Mohd Noor M.I."/>
            <person name="Ong R.C."/>
            <person name="Putra M."/>
            <person name="Sireger I.Z."/>
            <person name="Indrioko S."/>
            <person name="Kosugi Y."/>
            <person name="Izuno A."/>
            <person name="Isagi Y."/>
            <person name="Lee S.L."/>
            <person name="Shimizu K.K."/>
        </authorList>
    </citation>
    <scope>NUCLEOTIDE SEQUENCE [LARGE SCALE GENOMIC DNA]</scope>
    <source>
        <strain evidence="8">214</strain>
    </source>
</reference>
<keyword evidence="3" id="KW-0238">DNA-binding</keyword>
<comment type="subcellular location">
    <subcellularLocation>
        <location evidence="1">Nucleus</location>
    </subcellularLocation>
</comment>
<evidence type="ECO:0000256" key="3">
    <source>
        <dbReference type="ARBA" id="ARBA00023125"/>
    </source>
</evidence>
<feature type="compositionally biased region" description="Polar residues" evidence="6">
    <location>
        <begin position="235"/>
        <end position="244"/>
    </location>
</feature>
<protein>
    <recommendedName>
        <fullName evidence="7">BHLH domain-containing protein</fullName>
    </recommendedName>
</protein>
<keyword evidence="4" id="KW-0804">Transcription</keyword>
<organism evidence="8 9">
    <name type="scientific">Rubroshorea leprosula</name>
    <dbReference type="NCBI Taxonomy" id="152421"/>
    <lineage>
        <taxon>Eukaryota</taxon>
        <taxon>Viridiplantae</taxon>
        <taxon>Streptophyta</taxon>
        <taxon>Embryophyta</taxon>
        <taxon>Tracheophyta</taxon>
        <taxon>Spermatophyta</taxon>
        <taxon>Magnoliopsida</taxon>
        <taxon>eudicotyledons</taxon>
        <taxon>Gunneridae</taxon>
        <taxon>Pentapetalae</taxon>
        <taxon>rosids</taxon>
        <taxon>malvids</taxon>
        <taxon>Malvales</taxon>
        <taxon>Dipterocarpaceae</taxon>
        <taxon>Rubroshorea</taxon>
    </lineage>
</organism>
<dbReference type="GO" id="GO:0003677">
    <property type="term" value="F:DNA binding"/>
    <property type="evidence" value="ECO:0007669"/>
    <property type="project" value="UniProtKB-KW"/>
</dbReference>
<dbReference type="InterPro" id="IPR011598">
    <property type="entry name" value="bHLH_dom"/>
</dbReference>
<evidence type="ECO:0000256" key="5">
    <source>
        <dbReference type="ARBA" id="ARBA00023242"/>
    </source>
</evidence>
<dbReference type="InterPro" id="IPR024097">
    <property type="entry name" value="bHLH_ZIP_TF"/>
</dbReference>
<dbReference type="InterPro" id="IPR036638">
    <property type="entry name" value="HLH_DNA-bd_sf"/>
</dbReference>
<keyword evidence="5" id="KW-0539">Nucleus</keyword>
<evidence type="ECO:0000256" key="4">
    <source>
        <dbReference type="ARBA" id="ARBA00023163"/>
    </source>
</evidence>
<feature type="compositionally biased region" description="Polar residues" evidence="6">
    <location>
        <begin position="197"/>
        <end position="206"/>
    </location>
</feature>
<dbReference type="SMART" id="SM00353">
    <property type="entry name" value="HLH"/>
    <property type="match status" value="1"/>
</dbReference>
<dbReference type="AlphaFoldDB" id="A0AAV5K8S0"/>
<feature type="region of interest" description="Disordered" evidence="6">
    <location>
        <begin position="146"/>
        <end position="264"/>
    </location>
</feature>
<dbReference type="EMBL" id="BPVZ01000054">
    <property type="protein sequence ID" value="GKV20021.1"/>
    <property type="molecule type" value="Genomic_DNA"/>
</dbReference>
<evidence type="ECO:0000259" key="7">
    <source>
        <dbReference type="PROSITE" id="PS50888"/>
    </source>
</evidence>
<dbReference type="CDD" id="cd18919">
    <property type="entry name" value="bHLH_AtBPE_like"/>
    <property type="match status" value="1"/>
</dbReference>
<dbReference type="GO" id="GO:0003700">
    <property type="term" value="F:DNA-binding transcription factor activity"/>
    <property type="evidence" value="ECO:0007669"/>
    <property type="project" value="TreeGrafter"/>
</dbReference>
<name>A0AAV5K8S0_9ROSI</name>
<dbReference type="PANTHER" id="PTHR12565">
    <property type="entry name" value="STEROL REGULATORY ELEMENT-BINDING PROTEIN"/>
    <property type="match status" value="1"/>
</dbReference>
<feature type="compositionally biased region" description="Basic and acidic residues" evidence="6">
    <location>
        <begin position="222"/>
        <end position="231"/>
    </location>
</feature>
<keyword evidence="2" id="KW-0805">Transcription regulation</keyword>